<keyword evidence="3" id="KW-1185">Reference proteome</keyword>
<protein>
    <recommendedName>
        <fullName evidence="1">RRM domain-containing protein</fullName>
    </recommendedName>
</protein>
<evidence type="ECO:0000313" key="2">
    <source>
        <dbReference type="EMBL" id="KAH0457858.1"/>
    </source>
</evidence>
<proteinExistence type="predicted"/>
<evidence type="ECO:0000313" key="3">
    <source>
        <dbReference type="Proteomes" id="UP000775213"/>
    </source>
</evidence>
<feature type="domain" description="RRM" evidence="1">
    <location>
        <begin position="20"/>
        <end position="49"/>
    </location>
</feature>
<dbReference type="SUPFAM" id="SSF54928">
    <property type="entry name" value="RNA-binding domain, RBD"/>
    <property type="match status" value="1"/>
</dbReference>
<dbReference type="Proteomes" id="UP000775213">
    <property type="component" value="Unassembled WGS sequence"/>
</dbReference>
<organism evidence="2 3">
    <name type="scientific">Dendrobium chrysotoxum</name>
    <name type="common">Orchid</name>
    <dbReference type="NCBI Taxonomy" id="161865"/>
    <lineage>
        <taxon>Eukaryota</taxon>
        <taxon>Viridiplantae</taxon>
        <taxon>Streptophyta</taxon>
        <taxon>Embryophyta</taxon>
        <taxon>Tracheophyta</taxon>
        <taxon>Spermatophyta</taxon>
        <taxon>Magnoliopsida</taxon>
        <taxon>Liliopsida</taxon>
        <taxon>Asparagales</taxon>
        <taxon>Orchidaceae</taxon>
        <taxon>Epidendroideae</taxon>
        <taxon>Malaxideae</taxon>
        <taxon>Dendrobiinae</taxon>
        <taxon>Dendrobium</taxon>
    </lineage>
</organism>
<accession>A0AAV7GQA1</accession>
<reference evidence="2 3" key="1">
    <citation type="journal article" date="2021" name="Hortic Res">
        <title>Chromosome-scale assembly of the Dendrobium chrysotoxum genome enhances the understanding of orchid evolution.</title>
        <authorList>
            <person name="Zhang Y."/>
            <person name="Zhang G.Q."/>
            <person name="Zhang D."/>
            <person name="Liu X.D."/>
            <person name="Xu X.Y."/>
            <person name="Sun W.H."/>
            <person name="Yu X."/>
            <person name="Zhu X."/>
            <person name="Wang Z.W."/>
            <person name="Zhao X."/>
            <person name="Zhong W.Y."/>
            <person name="Chen H."/>
            <person name="Yin W.L."/>
            <person name="Huang T."/>
            <person name="Niu S.C."/>
            <person name="Liu Z.J."/>
        </authorList>
    </citation>
    <scope>NUCLEOTIDE SEQUENCE [LARGE SCALE GENOMIC DNA]</scope>
    <source>
        <strain evidence="2">Lindl</strain>
    </source>
</reference>
<gene>
    <name evidence="2" type="ORF">IEQ34_013173</name>
</gene>
<comment type="caution">
    <text evidence="2">The sequence shown here is derived from an EMBL/GenBank/DDBJ whole genome shotgun (WGS) entry which is preliminary data.</text>
</comment>
<name>A0AAV7GQA1_DENCH</name>
<sequence>MLKVRDAWGINVLSDIIIYIWVARRPPGYSFIDFDDRRDAEDAIREMDGLSAVFSSRKVRGCRFSNFWISLSTDFNSRELALDPSKKKRRLADSIQERRRPAMEGEIGCCYSIQENEGGRLTSCIQSRQERLDACVIQEEGVAGFGSRVTDPRTKKKKAQAMACVDLSCLVLSARLPLCHLLVEWIARILPKQPLFTY</sequence>
<dbReference type="InterPro" id="IPR012677">
    <property type="entry name" value="Nucleotide-bd_a/b_plait_sf"/>
</dbReference>
<dbReference type="Pfam" id="PF00076">
    <property type="entry name" value="RRM_1"/>
    <property type="match status" value="1"/>
</dbReference>
<dbReference type="GO" id="GO:0003723">
    <property type="term" value="F:RNA binding"/>
    <property type="evidence" value="ECO:0007669"/>
    <property type="project" value="InterPro"/>
</dbReference>
<dbReference type="InterPro" id="IPR035979">
    <property type="entry name" value="RBD_domain_sf"/>
</dbReference>
<evidence type="ECO:0000259" key="1">
    <source>
        <dbReference type="Pfam" id="PF00076"/>
    </source>
</evidence>
<dbReference type="Gene3D" id="3.30.70.330">
    <property type="match status" value="1"/>
</dbReference>
<dbReference type="AlphaFoldDB" id="A0AAV7GQA1"/>
<dbReference type="EMBL" id="JAGFBR010000012">
    <property type="protein sequence ID" value="KAH0457858.1"/>
    <property type="molecule type" value="Genomic_DNA"/>
</dbReference>
<dbReference type="InterPro" id="IPR000504">
    <property type="entry name" value="RRM_dom"/>
</dbReference>